<dbReference type="Pfam" id="PF00067">
    <property type="entry name" value="p450"/>
    <property type="match status" value="1"/>
</dbReference>
<evidence type="ECO:0000313" key="4">
    <source>
        <dbReference type="Proteomes" id="UP001221838"/>
    </source>
</evidence>
<proteinExistence type="inferred from homology"/>
<accession>A0ABT5D9G5</accession>
<dbReference type="EMBL" id="JAQNDM010000002">
    <property type="protein sequence ID" value="MDC0710211.1"/>
    <property type="molecule type" value="Genomic_DNA"/>
</dbReference>
<sequence>MPLSQTFHPFAPPLRDNPHPIFEEARKEEPIFFSELLKCWVVTRYEDVYAVLQDSRRFSSAGNLAVHKESLCPAAKTLLIENQYTDPPLVNEDAPVHTRRRPVFKKLFSQEAVRSLEPRIRDISQELVEGFIHQGRADIVSQLAYPLPMRVVLSWMDIPLEMMETIKRWGDAWVLLLFSELTPEHQMECAHMVVKLQRYIADLLAERLEQKRTDAMTLLAAQLLSQEKLSIEELAGMVSGTVVAGNATLTSMVGLTTRVFLQQPHLWQRLREKPALLSQAIDEALRLESPFWGLRRVTTEPAEVGGVKLPAGARVLVAFISANRDVERFPQSEVFDLDRPNASQHMSFGKGVHVCVGSNLAKQEVQAAMEVLLQRLPDARLVPGQELTFVPGLLRQHERLLVEWTPPNA</sequence>
<dbReference type="SUPFAM" id="SSF48264">
    <property type="entry name" value="Cytochrome P450"/>
    <property type="match status" value="1"/>
</dbReference>
<keyword evidence="2" id="KW-0408">Iron</keyword>
<dbReference type="InterPro" id="IPR001128">
    <property type="entry name" value="Cyt_P450"/>
</dbReference>
<evidence type="ECO:0000256" key="2">
    <source>
        <dbReference type="RuleBase" id="RU000461"/>
    </source>
</evidence>
<dbReference type="Gene3D" id="1.10.630.10">
    <property type="entry name" value="Cytochrome P450"/>
    <property type="match status" value="1"/>
</dbReference>
<keyword evidence="2" id="KW-0349">Heme</keyword>
<keyword evidence="2" id="KW-0479">Metal-binding</keyword>
<dbReference type="RefSeq" id="WP_272139439.1">
    <property type="nucleotide sequence ID" value="NZ_JAQNDM010000002.1"/>
</dbReference>
<keyword evidence="4" id="KW-1185">Reference proteome</keyword>
<organism evidence="3 4">
    <name type="scientific">Stigmatella ashevillensis</name>
    <dbReference type="NCBI Taxonomy" id="2995309"/>
    <lineage>
        <taxon>Bacteria</taxon>
        <taxon>Pseudomonadati</taxon>
        <taxon>Myxococcota</taxon>
        <taxon>Myxococcia</taxon>
        <taxon>Myxococcales</taxon>
        <taxon>Cystobacterineae</taxon>
        <taxon>Archangiaceae</taxon>
        <taxon>Stigmatella</taxon>
    </lineage>
</organism>
<evidence type="ECO:0000313" key="3">
    <source>
        <dbReference type="EMBL" id="MDC0710211.1"/>
    </source>
</evidence>
<dbReference type="InterPro" id="IPR017972">
    <property type="entry name" value="Cyt_P450_CS"/>
</dbReference>
<protein>
    <submittedName>
        <fullName evidence="3">Cytochrome P450</fullName>
    </submittedName>
</protein>
<gene>
    <name evidence="3" type="ORF">POL68_17170</name>
</gene>
<comment type="similarity">
    <text evidence="1 2">Belongs to the cytochrome P450 family.</text>
</comment>
<comment type="caution">
    <text evidence="3">The sequence shown here is derived from an EMBL/GenBank/DDBJ whole genome shotgun (WGS) entry which is preliminary data.</text>
</comment>
<keyword evidence="2" id="KW-0560">Oxidoreductase</keyword>
<evidence type="ECO:0000256" key="1">
    <source>
        <dbReference type="ARBA" id="ARBA00010617"/>
    </source>
</evidence>
<dbReference type="PRINTS" id="PR00359">
    <property type="entry name" value="BP450"/>
</dbReference>
<name>A0ABT5D9G5_9BACT</name>
<dbReference type="InterPro" id="IPR036396">
    <property type="entry name" value="Cyt_P450_sf"/>
</dbReference>
<dbReference type="PANTHER" id="PTHR46696:SF6">
    <property type="entry name" value="P450, PUTATIVE (EUROFUNG)-RELATED"/>
    <property type="match status" value="1"/>
</dbReference>
<dbReference type="Proteomes" id="UP001221838">
    <property type="component" value="Unassembled WGS sequence"/>
</dbReference>
<reference evidence="3 4" key="1">
    <citation type="submission" date="2022-11" db="EMBL/GenBank/DDBJ databases">
        <title>Minimal conservation of predation-associated metabolite biosynthetic gene clusters underscores biosynthetic potential of Myxococcota including descriptions for ten novel species: Archangium lansinium sp. nov., Myxococcus landrumus sp. nov., Nannocystis bai.</title>
        <authorList>
            <person name="Ahearne A."/>
            <person name="Stevens C."/>
            <person name="Dowd S."/>
        </authorList>
    </citation>
    <scope>NUCLEOTIDE SEQUENCE [LARGE SCALE GENOMIC DNA]</scope>
    <source>
        <strain evidence="3 4">NCWAL01</strain>
    </source>
</reference>
<dbReference type="InterPro" id="IPR002397">
    <property type="entry name" value="Cyt_P450_B"/>
</dbReference>
<keyword evidence="2" id="KW-0503">Monooxygenase</keyword>
<dbReference type="CDD" id="cd11078">
    <property type="entry name" value="CYP130-like"/>
    <property type="match status" value="1"/>
</dbReference>
<dbReference type="PANTHER" id="PTHR46696">
    <property type="entry name" value="P450, PUTATIVE (EUROFUNG)-RELATED"/>
    <property type="match status" value="1"/>
</dbReference>
<dbReference type="PROSITE" id="PS00086">
    <property type="entry name" value="CYTOCHROME_P450"/>
    <property type="match status" value="1"/>
</dbReference>